<name>A0A1F2WTL0_9ACTN</name>
<dbReference type="InterPro" id="IPR057309">
    <property type="entry name" value="PcsB_CC"/>
</dbReference>
<accession>A0A1F2WTL0</accession>
<dbReference type="InterPro" id="IPR016047">
    <property type="entry name" value="M23ase_b-sheet_dom"/>
</dbReference>
<dbReference type="CDD" id="cd12797">
    <property type="entry name" value="M23_peptidase"/>
    <property type="match status" value="1"/>
</dbReference>
<evidence type="ECO:0000313" key="6">
    <source>
        <dbReference type="Proteomes" id="UP000177876"/>
    </source>
</evidence>
<reference evidence="5 6" key="1">
    <citation type="journal article" date="2016" name="Nat. Commun.">
        <title>Thousands of microbial genomes shed light on interconnected biogeochemical processes in an aquifer system.</title>
        <authorList>
            <person name="Anantharaman K."/>
            <person name="Brown C.T."/>
            <person name="Hug L.A."/>
            <person name="Sharon I."/>
            <person name="Castelle C.J."/>
            <person name="Probst A.J."/>
            <person name="Thomas B.C."/>
            <person name="Singh A."/>
            <person name="Wilkins M.J."/>
            <person name="Karaoz U."/>
            <person name="Brodie E.L."/>
            <person name="Williams K.H."/>
            <person name="Hubbard S.S."/>
            <person name="Banfield J.F."/>
        </authorList>
    </citation>
    <scope>NUCLEOTIDE SEQUENCE [LARGE SCALE GENOMIC DNA]</scope>
</reference>
<dbReference type="EMBL" id="MELK01000006">
    <property type="protein sequence ID" value="OFW60157.1"/>
    <property type="molecule type" value="Genomic_DNA"/>
</dbReference>
<dbReference type="InterPro" id="IPR011055">
    <property type="entry name" value="Dup_hybrid_motif"/>
</dbReference>
<dbReference type="AlphaFoldDB" id="A0A1F2WTL0"/>
<proteinExistence type="predicted"/>
<keyword evidence="1" id="KW-0732">Signal</keyword>
<evidence type="ECO:0000259" key="3">
    <source>
        <dbReference type="Pfam" id="PF01551"/>
    </source>
</evidence>
<protein>
    <submittedName>
        <fullName evidence="5">Uncharacterized protein</fullName>
    </submittedName>
</protein>
<dbReference type="PANTHER" id="PTHR21666:SF268">
    <property type="entry name" value="PEPTIDASE M23 DOMAIN-CONTAINING PROTEIN"/>
    <property type="match status" value="1"/>
</dbReference>
<dbReference type="Pfam" id="PF01551">
    <property type="entry name" value="Peptidase_M23"/>
    <property type="match status" value="1"/>
</dbReference>
<dbReference type="STRING" id="1797197.A2Y75_02410"/>
<dbReference type="Gene3D" id="2.70.70.10">
    <property type="entry name" value="Glucose Permease (Domain IIA)"/>
    <property type="match status" value="1"/>
</dbReference>
<keyword evidence="2" id="KW-0175">Coiled coil</keyword>
<dbReference type="Gene3D" id="6.10.250.3150">
    <property type="match status" value="1"/>
</dbReference>
<dbReference type="SUPFAM" id="SSF51261">
    <property type="entry name" value="Duplicated hybrid motif"/>
    <property type="match status" value="1"/>
</dbReference>
<feature type="domain" description="Peptidoglycan hydrolase PcsB coiled-coil" evidence="4">
    <location>
        <begin position="88"/>
        <end position="155"/>
    </location>
</feature>
<dbReference type="Proteomes" id="UP000177876">
    <property type="component" value="Unassembled WGS sequence"/>
</dbReference>
<comment type="caution">
    <text evidence="5">The sequence shown here is derived from an EMBL/GenBank/DDBJ whole genome shotgun (WGS) entry which is preliminary data.</text>
</comment>
<feature type="coiled-coil region" evidence="2">
    <location>
        <begin position="34"/>
        <end position="100"/>
    </location>
</feature>
<evidence type="ECO:0000256" key="2">
    <source>
        <dbReference type="SAM" id="Coils"/>
    </source>
</evidence>
<feature type="domain" description="M23ase beta-sheet core" evidence="3">
    <location>
        <begin position="246"/>
        <end position="335"/>
    </location>
</feature>
<evidence type="ECO:0000313" key="5">
    <source>
        <dbReference type="EMBL" id="OFW60157.1"/>
    </source>
</evidence>
<dbReference type="GO" id="GO:0004222">
    <property type="term" value="F:metalloendopeptidase activity"/>
    <property type="evidence" value="ECO:0007669"/>
    <property type="project" value="TreeGrafter"/>
</dbReference>
<gene>
    <name evidence="5" type="ORF">A2Y75_02410</name>
</gene>
<dbReference type="Pfam" id="PF24568">
    <property type="entry name" value="CC_PcsB"/>
    <property type="match status" value="1"/>
</dbReference>
<organism evidence="5 6">
    <name type="scientific">Candidatus Solincola sediminis</name>
    <dbReference type="NCBI Taxonomy" id="1797199"/>
    <lineage>
        <taxon>Bacteria</taxon>
        <taxon>Bacillati</taxon>
        <taxon>Actinomycetota</taxon>
        <taxon>Candidatus Geothermincolia</taxon>
        <taxon>Candidatus Geothermincolales</taxon>
        <taxon>Candidatus Geothermincolaceae</taxon>
        <taxon>Candidatus Solincola</taxon>
    </lineage>
</organism>
<evidence type="ECO:0000259" key="4">
    <source>
        <dbReference type="Pfam" id="PF24568"/>
    </source>
</evidence>
<sequence length="349" mass="38515">MVHRTGIRLIIIGMVVSFLLLATPIPVSSIAATLGEKQAEAEKVQRQIESMKAESERLAQSYNAALDEYEILRVEVENNRQQLERAQRDYKKARSVLNERLRSIYKTGDINSLEVLLESTSLDDLLNRYDFFQYIGSRDQQIFAEYKRLREEVSQRQRNLEEEEVHQQQLVGSLNAKRQAMEGSIQEQQKYLDGVNKEILTLLAQNYNSGGGGGTPYPTSIGNFIFPVKGPHSYSNDWHAPRTGHLHQGCDIFAARGTPCVACVNGTVNQGSGGNAGNYVRLVGDDGNVFYYMHLDGFAATGHVTAGTVVGYVGDTGNAKGTPPHNHFEIHPGGGAAVPPYPILKAADH</sequence>
<dbReference type="PANTHER" id="PTHR21666">
    <property type="entry name" value="PEPTIDASE-RELATED"/>
    <property type="match status" value="1"/>
</dbReference>
<evidence type="ECO:0000256" key="1">
    <source>
        <dbReference type="ARBA" id="ARBA00022729"/>
    </source>
</evidence>
<dbReference type="InterPro" id="IPR050570">
    <property type="entry name" value="Cell_wall_metabolism_enzyme"/>
</dbReference>